<gene>
    <name evidence="1" type="ORF">UFOPK3267_02877</name>
</gene>
<name>A0A6J7C5H4_9ZZZZ</name>
<reference evidence="1" key="1">
    <citation type="submission" date="2020-05" db="EMBL/GenBank/DDBJ databases">
        <authorList>
            <person name="Chiriac C."/>
            <person name="Salcher M."/>
            <person name="Ghai R."/>
            <person name="Kavagutti S V."/>
        </authorList>
    </citation>
    <scope>NUCLEOTIDE SEQUENCE</scope>
</reference>
<dbReference type="EMBL" id="CAFBIY010000240">
    <property type="protein sequence ID" value="CAB4853347.1"/>
    <property type="molecule type" value="Genomic_DNA"/>
</dbReference>
<dbReference type="AntiFam" id="ANF00234">
    <property type="entry name" value="Shadow ORF (opposite dnaE1)"/>
</dbReference>
<evidence type="ECO:0000313" key="1">
    <source>
        <dbReference type="EMBL" id="CAB4853347.1"/>
    </source>
</evidence>
<protein>
    <submittedName>
        <fullName evidence="1">Unannotated protein</fullName>
    </submittedName>
</protein>
<organism evidence="1">
    <name type="scientific">freshwater metagenome</name>
    <dbReference type="NCBI Taxonomy" id="449393"/>
    <lineage>
        <taxon>unclassified sequences</taxon>
        <taxon>metagenomes</taxon>
        <taxon>ecological metagenomes</taxon>
    </lineage>
</organism>
<sequence length="458" mass="49935">MRLQVGGLVGHQAVAERVTLVERIVGEGFDDVEQFLPQRPPVTGVFAPIFECLSGGGHDLAALLAHRLAQVVGFGQRVAGKLLRHAHHALLIDHQAVRVAQHLPGILVEVLDWLALVLTIRVVVVHVHRHRTRAVEGHERGDVVERGGCQRAHQRPHRRRFQLEHAHRVAALQQLEDLEILQRHRVDVERGVFGGPHHGHRVGDDVEVAQPQEVHLQQTEFLDAMHLVLGDDRGVFGLAAGFRLPLNGQVVGERLFGDHHCCGVNPVASLETFEPTGHLHDALHIGVGFDHCAQFGGSLVPVGVFRVFLKAVLQRGVAAHHQRWHCLSDLVAHSVGVAQHARCVANCVAGLDGAERDDLRDVVAAVTLGRIADHLVAITRVEVHVDIGHGDTAGVEEPFEQQVVLDRVEIGDAQAVRHRATGGRTTSGADPDTGVLGVLDEIPHDEEVRGKPHVLDDL</sequence>
<dbReference type="AntiFam" id="ANF00080">
    <property type="entry name" value="Shadow ORF (opposite dnaE)"/>
</dbReference>
<accession>A0A6J7C5H4</accession>
<proteinExistence type="predicted"/>
<dbReference type="AlphaFoldDB" id="A0A6J7C5H4"/>